<reference evidence="1 2" key="1">
    <citation type="submission" date="2015-07" db="EMBL/GenBank/DDBJ databases">
        <title>The genome of Pseudoloma neurophilia, a relevant intracellular parasite of the zebrafish.</title>
        <authorList>
            <person name="Ndikumana S."/>
            <person name="Pelin A."/>
            <person name="Sanders J."/>
            <person name="Corradi N."/>
        </authorList>
    </citation>
    <scope>NUCLEOTIDE SEQUENCE [LARGE SCALE GENOMIC DNA]</scope>
    <source>
        <strain evidence="1 2">MK1</strain>
    </source>
</reference>
<evidence type="ECO:0000313" key="2">
    <source>
        <dbReference type="Proteomes" id="UP000051530"/>
    </source>
</evidence>
<proteinExistence type="predicted"/>
<gene>
    <name evidence="1" type="ORF">M153_12740002511</name>
</gene>
<accession>A0A0R0LVD1</accession>
<name>A0A0R0LVD1_9MICR</name>
<dbReference type="AlphaFoldDB" id="A0A0R0LVD1"/>
<protein>
    <submittedName>
        <fullName evidence="1">Uncharacterized protein</fullName>
    </submittedName>
</protein>
<comment type="caution">
    <text evidence="1">The sequence shown here is derived from an EMBL/GenBank/DDBJ whole genome shotgun (WGS) entry which is preliminary data.</text>
</comment>
<sequence length="122" mass="14084">MTPVDKFLSVTVNHRGTPDISIDVSNFNEGDFISLLSLSETELKNHLTTIGFLPRSIICPICQSELTNLKTERDRPPFFQWRRTTCSRKRIFQYRGTIFHLTKLTIKEALLNFSCNLHVAEL</sequence>
<keyword evidence="2" id="KW-1185">Reference proteome</keyword>
<dbReference type="VEuPathDB" id="MicrosporidiaDB:M153_12740002511"/>
<evidence type="ECO:0000313" key="1">
    <source>
        <dbReference type="EMBL" id="KRH93226.1"/>
    </source>
</evidence>
<dbReference type="EMBL" id="LGUB01000429">
    <property type="protein sequence ID" value="KRH93226.1"/>
    <property type="molecule type" value="Genomic_DNA"/>
</dbReference>
<organism evidence="1 2">
    <name type="scientific">Pseudoloma neurophilia</name>
    <dbReference type="NCBI Taxonomy" id="146866"/>
    <lineage>
        <taxon>Eukaryota</taxon>
        <taxon>Fungi</taxon>
        <taxon>Fungi incertae sedis</taxon>
        <taxon>Microsporidia</taxon>
        <taxon>Pseudoloma</taxon>
    </lineage>
</organism>
<dbReference type="Proteomes" id="UP000051530">
    <property type="component" value="Unassembled WGS sequence"/>
</dbReference>